<dbReference type="AlphaFoldDB" id="D9PGC0"/>
<dbReference type="SUPFAM" id="SSF88713">
    <property type="entry name" value="Glycoside hydrolase/deacetylase"/>
    <property type="match status" value="1"/>
</dbReference>
<protein>
    <submittedName>
        <fullName evidence="4">Alpha amylase domain-containing protein</fullName>
    </submittedName>
</protein>
<proteinExistence type="inferred from homology"/>
<reference evidence="4" key="2">
    <citation type="journal article" date="2011" name="Microb. Ecol.">
        <title>Taxonomic and Functional Metagenomic Profiling of the Microbial Community in the Anoxic Sediment of a Sub-saline Shallow Lake (Laguna de Carrizo, Central Spain).</title>
        <authorList>
            <person name="Ferrer M."/>
            <person name="Guazzaroni M.E."/>
            <person name="Richter M."/>
            <person name="Garcia-Salamanca A."/>
            <person name="Yarza P."/>
            <person name="Suarez-Suarez A."/>
            <person name="Solano J."/>
            <person name="Alcaide M."/>
            <person name="van Dillewijn P."/>
            <person name="Molina-Henares M.A."/>
            <person name="Lopez-Cortes N."/>
            <person name="Al-Ramahi Y."/>
            <person name="Guerrero C."/>
            <person name="Acosta A."/>
            <person name="de Eugenio L.I."/>
            <person name="Martinez V."/>
            <person name="Marques S."/>
            <person name="Rojo F."/>
            <person name="Santero E."/>
            <person name="Genilloud O."/>
            <person name="Perez-Perez J."/>
            <person name="Rossello-Mora R."/>
            <person name="Ramos J.L."/>
        </authorList>
    </citation>
    <scope>NUCLEOTIDE SEQUENCE</scope>
</reference>
<dbReference type="Gene3D" id="3.20.110.20">
    <property type="match status" value="1"/>
</dbReference>
<dbReference type="CDD" id="cd10794">
    <property type="entry name" value="GH57N_PfGalA_like"/>
    <property type="match status" value="1"/>
</dbReference>
<feature type="domain" description="Glycoside hydrolase family 57 N-terminal" evidence="3">
    <location>
        <begin position="56"/>
        <end position="148"/>
    </location>
</feature>
<comment type="caution">
    <text evidence="4">The sequence shown here is derived from an EMBL/GenBank/DDBJ whole genome shotgun (WGS) entry which is preliminary data.</text>
</comment>
<accession>D9PGC0</accession>
<comment type="similarity">
    <text evidence="1">Belongs to the glycosyl hydrolase 57 family.</text>
</comment>
<dbReference type="InterPro" id="IPR004300">
    <property type="entry name" value="Glyco_hydro_57_N"/>
</dbReference>
<evidence type="ECO:0000313" key="4">
    <source>
        <dbReference type="EMBL" id="EFK97393.1"/>
    </source>
</evidence>
<reference evidence="4" key="1">
    <citation type="submission" date="2010-07" db="EMBL/GenBank/DDBJ databases">
        <authorList>
            <consortium name="CONSOLIDER consortium CSD2007-00005"/>
            <person name="Guazzaroni M.-E."/>
            <person name="Richter M."/>
            <person name="Garcia-Salamanca A."/>
            <person name="Yarza P."/>
            <person name="Ferrer M."/>
        </authorList>
    </citation>
    <scope>NUCLEOTIDE SEQUENCE</scope>
</reference>
<dbReference type="Pfam" id="PF03065">
    <property type="entry name" value="Glyco_hydro_57"/>
    <property type="match status" value="1"/>
</dbReference>
<dbReference type="GO" id="GO:0003824">
    <property type="term" value="F:catalytic activity"/>
    <property type="evidence" value="ECO:0007669"/>
    <property type="project" value="InterPro"/>
</dbReference>
<dbReference type="InterPro" id="IPR052046">
    <property type="entry name" value="GH57_Enzymes"/>
</dbReference>
<dbReference type="PANTHER" id="PTHR36306:SF1">
    <property type="entry name" value="ALPHA-AMYLASE-RELATED"/>
    <property type="match status" value="1"/>
</dbReference>
<evidence type="ECO:0000256" key="2">
    <source>
        <dbReference type="ARBA" id="ARBA00023277"/>
    </source>
</evidence>
<organism evidence="4">
    <name type="scientific">sediment metagenome</name>
    <dbReference type="NCBI Taxonomy" id="749907"/>
    <lineage>
        <taxon>unclassified sequences</taxon>
        <taxon>metagenomes</taxon>
        <taxon>ecological metagenomes</taxon>
    </lineage>
</organism>
<dbReference type="GO" id="GO:0005975">
    <property type="term" value="P:carbohydrate metabolic process"/>
    <property type="evidence" value="ECO:0007669"/>
    <property type="project" value="InterPro"/>
</dbReference>
<sequence>MNKLSVYTAFHLNLCYSSIEEELRPEIIRKCYHPLLALAGEHGIPIGIEAPAWTLARIFENDPEWIAKMRKLCNEGLVELIGSGWSQLIGPLVPYQVVEANLRIGMDGYERMLGQRPNLWLMNEQAYSAGLVPLYREAGCKALLMEWENPAVAHPEWPKAWKYFPQTACGLKAELPILWVHGVAFQKMQRYAHGEITCDELVAWTTSQTGEEGRSLCIYGSDTEVFGFRPGRYGTEAAIREGEWNAIAVALKALSTADCNLSLPSKIVSTAKPPLAFNRICLESPEHPVPTKKQPKYNPSRWACGGYDAPGINAGCYRILSGMLSGKPNESDWETLCELWASDYRTHLTLKRWEKYKALLSKTEKQWRIPAIKKNNSPTQTTSMKAEQQGRYLILNTANTSLRLNLRRGMSIDRLSFDGFGDTWLCGGLPHGFLDDPSWSADWYTWPLVLERPGAPKVTDLEPAEPQIKENECGLAITSQVQTALGPVIKTIILHAEQPKIEIIYRICWKEIPPGSLRLGDVILNPAAFSRDQLKIRTHLGGRDAETFQLGKVEVDHGHAVSFLVSARQVLGCTNGWIEIGDDKHMLHIEVDHKVTACPALLTIVDIANSWFGRIAFSGREMDDTCSGKAIPIGPDGRAFRFAISPVC</sequence>
<dbReference type="EMBL" id="ADZX01000217">
    <property type="protein sequence ID" value="EFK97393.1"/>
    <property type="molecule type" value="Genomic_DNA"/>
</dbReference>
<evidence type="ECO:0000259" key="3">
    <source>
        <dbReference type="Pfam" id="PF03065"/>
    </source>
</evidence>
<name>D9PGC0_9ZZZZ</name>
<keyword evidence="2" id="KW-0119">Carbohydrate metabolism</keyword>
<dbReference type="PANTHER" id="PTHR36306">
    <property type="entry name" value="ALPHA-AMYLASE-RELATED-RELATED"/>
    <property type="match status" value="1"/>
</dbReference>
<dbReference type="InterPro" id="IPR011330">
    <property type="entry name" value="Glyco_hydro/deAcase_b/a-brl"/>
</dbReference>
<gene>
    <name evidence="4" type="ORF">LDC_0567</name>
</gene>
<evidence type="ECO:0000256" key="1">
    <source>
        <dbReference type="ARBA" id="ARBA00006821"/>
    </source>
</evidence>